<dbReference type="EMBL" id="CP054492">
    <property type="protein sequence ID" value="QOY52742.1"/>
    <property type="molecule type" value="Genomic_DNA"/>
</dbReference>
<gene>
    <name evidence="2" type="ORF">HUE88_03390</name>
</gene>
<feature type="region of interest" description="Disordered" evidence="1">
    <location>
        <begin position="66"/>
        <end position="93"/>
    </location>
</feature>
<dbReference type="Gene3D" id="1.10.10.60">
    <property type="entry name" value="Homeodomain-like"/>
    <property type="match status" value="1"/>
</dbReference>
<evidence type="ECO:0000256" key="1">
    <source>
        <dbReference type="SAM" id="MobiDB-lite"/>
    </source>
</evidence>
<organism evidence="2 3">
    <name type="scientific">Candidatus Sulfurimonas baltica</name>
    <dbReference type="NCBI Taxonomy" id="2740404"/>
    <lineage>
        <taxon>Bacteria</taxon>
        <taxon>Pseudomonadati</taxon>
        <taxon>Campylobacterota</taxon>
        <taxon>Epsilonproteobacteria</taxon>
        <taxon>Campylobacterales</taxon>
        <taxon>Sulfurimonadaceae</taxon>
        <taxon>Sulfurimonas</taxon>
    </lineage>
</organism>
<evidence type="ECO:0000313" key="3">
    <source>
        <dbReference type="Proteomes" id="UP000593994"/>
    </source>
</evidence>
<keyword evidence="3" id="KW-1185">Reference proteome</keyword>
<dbReference type="Proteomes" id="UP000593994">
    <property type="component" value="Chromosome"/>
</dbReference>
<sequence length="110" mass="13075">MSAIIDRYIINNVEYDRRVKLTVEDKKEIKTVYKEGIFSQRELAEIYNVSRRSIQFAISTDKLKANKQRRAERGGSKQYYNKEQNSQTQREHRKYKKELLACGIELTRVA</sequence>
<accession>A0A7S7LWK0</accession>
<feature type="compositionally biased region" description="Polar residues" evidence="1">
    <location>
        <begin position="78"/>
        <end position="88"/>
    </location>
</feature>
<dbReference type="RefSeq" id="WP_194371076.1">
    <property type="nucleotide sequence ID" value="NZ_CP054492.1"/>
</dbReference>
<proteinExistence type="predicted"/>
<reference evidence="2 3" key="1">
    <citation type="submission" date="2020-05" db="EMBL/GenBank/DDBJ databases">
        <title>Sulfurimonas marisnigri, sp. nov., and Sulfurimonas baltica, sp. nov., manganese oxide reducing chemolithoautotrophs of the class Epsilonproteobacteria isolated from the pelagic redoxclines of the Black and Baltic Seas and emended description of the genus Sulfurimonas.</title>
        <authorList>
            <person name="Henkel J.V."/>
            <person name="Laudan C."/>
            <person name="Werner J."/>
            <person name="Neu T."/>
            <person name="Plewe S."/>
            <person name="Sproer C."/>
            <person name="Bunk B."/>
            <person name="Schulz-Vogt H.N."/>
        </authorList>
    </citation>
    <scope>NUCLEOTIDE SEQUENCE [LARGE SCALE GENOMIC DNA]</scope>
    <source>
        <strain evidence="2 3">GD2</strain>
    </source>
</reference>
<dbReference type="KEGG" id="sbal:HUE88_03390"/>
<name>A0A7S7LWK0_9BACT</name>
<protein>
    <submittedName>
        <fullName evidence="2">Uncharacterized protein</fullName>
    </submittedName>
</protein>
<dbReference type="AlphaFoldDB" id="A0A7S7LWK0"/>
<feature type="compositionally biased region" description="Basic and acidic residues" evidence="1">
    <location>
        <begin position="66"/>
        <end position="75"/>
    </location>
</feature>
<evidence type="ECO:0000313" key="2">
    <source>
        <dbReference type="EMBL" id="QOY52742.1"/>
    </source>
</evidence>